<reference evidence="1 2" key="1">
    <citation type="submission" date="2019-03" db="EMBL/GenBank/DDBJ databases">
        <title>First draft genome of Liparis tanakae, snailfish: a comprehensive survey of snailfish specific genes.</title>
        <authorList>
            <person name="Kim W."/>
            <person name="Song I."/>
            <person name="Jeong J.-H."/>
            <person name="Kim D."/>
            <person name="Kim S."/>
            <person name="Ryu S."/>
            <person name="Song J.Y."/>
            <person name="Lee S.K."/>
        </authorList>
    </citation>
    <scope>NUCLEOTIDE SEQUENCE [LARGE SCALE GENOMIC DNA]</scope>
    <source>
        <tissue evidence="1">Muscle</tissue>
    </source>
</reference>
<proteinExistence type="predicted"/>
<dbReference type="EMBL" id="SRLO01000005">
    <property type="protein sequence ID" value="TNN88405.1"/>
    <property type="molecule type" value="Genomic_DNA"/>
</dbReference>
<dbReference type="Proteomes" id="UP000314294">
    <property type="component" value="Unassembled WGS sequence"/>
</dbReference>
<keyword evidence="2" id="KW-1185">Reference proteome</keyword>
<evidence type="ECO:0000313" key="2">
    <source>
        <dbReference type="Proteomes" id="UP000314294"/>
    </source>
</evidence>
<organism evidence="1 2">
    <name type="scientific">Liparis tanakae</name>
    <name type="common">Tanaka's snailfish</name>
    <dbReference type="NCBI Taxonomy" id="230148"/>
    <lineage>
        <taxon>Eukaryota</taxon>
        <taxon>Metazoa</taxon>
        <taxon>Chordata</taxon>
        <taxon>Craniata</taxon>
        <taxon>Vertebrata</taxon>
        <taxon>Euteleostomi</taxon>
        <taxon>Actinopterygii</taxon>
        <taxon>Neopterygii</taxon>
        <taxon>Teleostei</taxon>
        <taxon>Neoteleostei</taxon>
        <taxon>Acanthomorphata</taxon>
        <taxon>Eupercaria</taxon>
        <taxon>Perciformes</taxon>
        <taxon>Cottioidei</taxon>
        <taxon>Cottales</taxon>
        <taxon>Liparidae</taxon>
        <taxon>Liparis</taxon>
    </lineage>
</organism>
<accession>A0A4Z2JDP6</accession>
<dbReference type="AlphaFoldDB" id="A0A4Z2JDP6"/>
<evidence type="ECO:0000313" key="1">
    <source>
        <dbReference type="EMBL" id="TNN88405.1"/>
    </source>
</evidence>
<sequence>MLEYASTVASLIRDKRGARNLLNENRGGEELNRQVKIYPMTATLKTDGANPSPSAPYLTCSSTQVAHGPAAALQMCSSDRAASRYGVEVSGEVILIHHGGSGGWLQQLNPQISDGEEVPQVLGGIQLAVQRGHVVKPRPGKEGKAILDLKAYRLVVLPHIASGVVLSADDIQQGALGEVVGRLGLHGERVQAVGGVELVRGPGPAVVEGFFQDHLLRSARLEVFASH</sequence>
<protein>
    <submittedName>
        <fullName evidence="1">Uncharacterized protein</fullName>
    </submittedName>
</protein>
<name>A0A4Z2JDP6_9TELE</name>
<gene>
    <name evidence="1" type="ORF">EYF80_001187</name>
</gene>
<comment type="caution">
    <text evidence="1">The sequence shown here is derived from an EMBL/GenBank/DDBJ whole genome shotgun (WGS) entry which is preliminary data.</text>
</comment>